<dbReference type="Proteomes" id="UP000789570">
    <property type="component" value="Unassembled WGS sequence"/>
</dbReference>
<dbReference type="SUPFAM" id="SSF47095">
    <property type="entry name" value="HMG-box"/>
    <property type="match status" value="1"/>
</dbReference>
<dbReference type="PROSITE" id="PS50118">
    <property type="entry name" value="HMG_BOX_2"/>
    <property type="match status" value="1"/>
</dbReference>
<name>A0A9N8VFP6_9GLOM</name>
<dbReference type="Pfam" id="PF09011">
    <property type="entry name" value="HMG_box_2"/>
    <property type="match status" value="1"/>
</dbReference>
<comment type="caution">
    <text evidence="3">The sequence shown here is derived from an EMBL/GenBank/DDBJ whole genome shotgun (WGS) entry which is preliminary data.</text>
</comment>
<dbReference type="Gene3D" id="1.10.30.10">
    <property type="entry name" value="High mobility group box domain"/>
    <property type="match status" value="1"/>
</dbReference>
<dbReference type="OrthoDB" id="2377648at2759"/>
<dbReference type="AlphaFoldDB" id="A0A9N8VFP6"/>
<dbReference type="InterPro" id="IPR009071">
    <property type="entry name" value="HMG_box_dom"/>
</dbReference>
<dbReference type="GO" id="GO:0003677">
    <property type="term" value="F:DNA binding"/>
    <property type="evidence" value="ECO:0007669"/>
    <property type="project" value="UniProtKB-UniRule"/>
</dbReference>
<sequence length="115" mass="13960">MSDELQIFQYTFNEDNETRQPKRRLPNMFISYRKEMMKHKPPKMPMGEYSRLVSKWWKQLSESDKSKWQKRYHINRDQNLLISATNDEPISKRLKIDCFLSENPAKEVLDSIDDF</sequence>
<evidence type="ECO:0000313" key="4">
    <source>
        <dbReference type="Proteomes" id="UP000789570"/>
    </source>
</evidence>
<feature type="domain" description="HMG box" evidence="2">
    <location>
        <begin position="21"/>
        <end position="71"/>
    </location>
</feature>
<proteinExistence type="predicted"/>
<evidence type="ECO:0000256" key="1">
    <source>
        <dbReference type="PROSITE-ProRule" id="PRU00267"/>
    </source>
</evidence>
<keyword evidence="1" id="KW-0539">Nucleus</keyword>
<organism evidence="3 4">
    <name type="scientific">Funneliformis caledonium</name>
    <dbReference type="NCBI Taxonomy" id="1117310"/>
    <lineage>
        <taxon>Eukaryota</taxon>
        <taxon>Fungi</taxon>
        <taxon>Fungi incertae sedis</taxon>
        <taxon>Mucoromycota</taxon>
        <taxon>Glomeromycotina</taxon>
        <taxon>Glomeromycetes</taxon>
        <taxon>Glomerales</taxon>
        <taxon>Glomeraceae</taxon>
        <taxon>Funneliformis</taxon>
    </lineage>
</organism>
<dbReference type="InterPro" id="IPR036910">
    <property type="entry name" value="HMG_box_dom_sf"/>
</dbReference>
<keyword evidence="4" id="KW-1185">Reference proteome</keyword>
<protein>
    <submittedName>
        <fullName evidence="3">14767_t:CDS:1</fullName>
    </submittedName>
</protein>
<evidence type="ECO:0000313" key="3">
    <source>
        <dbReference type="EMBL" id="CAG8451458.1"/>
    </source>
</evidence>
<reference evidence="3" key="1">
    <citation type="submission" date="2021-06" db="EMBL/GenBank/DDBJ databases">
        <authorList>
            <person name="Kallberg Y."/>
            <person name="Tangrot J."/>
            <person name="Rosling A."/>
        </authorList>
    </citation>
    <scope>NUCLEOTIDE SEQUENCE</scope>
    <source>
        <strain evidence="3">UK204</strain>
    </source>
</reference>
<keyword evidence="1" id="KW-0238">DNA-binding</keyword>
<dbReference type="EMBL" id="CAJVPQ010000154">
    <property type="protein sequence ID" value="CAG8451458.1"/>
    <property type="molecule type" value="Genomic_DNA"/>
</dbReference>
<evidence type="ECO:0000259" key="2">
    <source>
        <dbReference type="PROSITE" id="PS50118"/>
    </source>
</evidence>
<dbReference type="GO" id="GO:0005634">
    <property type="term" value="C:nucleus"/>
    <property type="evidence" value="ECO:0007669"/>
    <property type="project" value="UniProtKB-UniRule"/>
</dbReference>
<gene>
    <name evidence="3" type="ORF">FCALED_LOCUS1258</name>
</gene>
<feature type="DNA-binding region" description="HMG box" evidence="1">
    <location>
        <begin position="21"/>
        <end position="71"/>
    </location>
</feature>
<accession>A0A9N8VFP6</accession>